<proteinExistence type="predicted"/>
<accession>A0A0P1B8L3</accession>
<dbReference type="EMBL" id="CCYD01003101">
    <property type="protein sequence ID" value="CEG50338.1"/>
    <property type="molecule type" value="Genomic_DNA"/>
</dbReference>
<dbReference type="AlphaFoldDB" id="A0A0P1B8L3"/>
<evidence type="ECO:0000313" key="1">
    <source>
        <dbReference type="EMBL" id="CEG50338.1"/>
    </source>
</evidence>
<dbReference type="Proteomes" id="UP000054928">
    <property type="component" value="Unassembled WGS sequence"/>
</dbReference>
<keyword evidence="2" id="KW-1185">Reference proteome</keyword>
<sequence>MRLSVCALDAINVRILVVQLTGDKLNVVASCALEYQTLPAVYESRARAEEQRNEATS</sequence>
<evidence type="ECO:0000313" key="2">
    <source>
        <dbReference type="Proteomes" id="UP000054928"/>
    </source>
</evidence>
<dbReference type="GeneID" id="36403110"/>
<reference evidence="2" key="1">
    <citation type="submission" date="2014-09" db="EMBL/GenBank/DDBJ databases">
        <authorList>
            <person name="Sharma Rahul"/>
            <person name="Thines Marco"/>
        </authorList>
    </citation>
    <scope>NUCLEOTIDE SEQUENCE [LARGE SCALE GENOMIC DNA]</scope>
</reference>
<name>A0A0P1B8L3_PLAHL</name>
<dbReference type="RefSeq" id="XP_024586707.1">
    <property type="nucleotide sequence ID" value="XM_024721627.1"/>
</dbReference>
<protein>
    <submittedName>
        <fullName evidence="1">Uncharacterized protein</fullName>
    </submittedName>
</protein>
<organism evidence="1 2">
    <name type="scientific">Plasmopara halstedii</name>
    <name type="common">Downy mildew of sunflower</name>
    <dbReference type="NCBI Taxonomy" id="4781"/>
    <lineage>
        <taxon>Eukaryota</taxon>
        <taxon>Sar</taxon>
        <taxon>Stramenopiles</taxon>
        <taxon>Oomycota</taxon>
        <taxon>Peronosporomycetes</taxon>
        <taxon>Peronosporales</taxon>
        <taxon>Peronosporaceae</taxon>
        <taxon>Plasmopara</taxon>
    </lineage>
</organism>